<dbReference type="EMBL" id="JBHLZP010001174">
    <property type="protein sequence ID" value="MFB9840581.1"/>
    <property type="molecule type" value="Genomic_DNA"/>
</dbReference>
<reference evidence="2 3" key="1">
    <citation type="submission" date="2024-09" db="EMBL/GenBank/DDBJ databases">
        <authorList>
            <person name="Sun Q."/>
            <person name="Mori K."/>
        </authorList>
    </citation>
    <scope>NUCLEOTIDE SEQUENCE [LARGE SCALE GENOMIC DNA]</scope>
    <source>
        <strain evidence="2 3">TBRC 0563</strain>
    </source>
</reference>
<evidence type="ECO:0000313" key="2">
    <source>
        <dbReference type="EMBL" id="MFB9840581.1"/>
    </source>
</evidence>
<evidence type="ECO:0000313" key="3">
    <source>
        <dbReference type="Proteomes" id="UP001589627"/>
    </source>
</evidence>
<keyword evidence="3" id="KW-1185">Reference proteome</keyword>
<feature type="transmembrane region" description="Helical" evidence="1">
    <location>
        <begin position="130"/>
        <end position="154"/>
    </location>
</feature>
<keyword evidence="1" id="KW-1133">Transmembrane helix</keyword>
<keyword evidence="1" id="KW-0472">Membrane</keyword>
<gene>
    <name evidence="2" type="ORF">ACFFNX_51410</name>
</gene>
<feature type="non-terminal residue" evidence="2">
    <location>
        <position position="155"/>
    </location>
</feature>
<evidence type="ECO:0008006" key="4">
    <source>
        <dbReference type="Google" id="ProtNLM"/>
    </source>
</evidence>
<evidence type="ECO:0000256" key="1">
    <source>
        <dbReference type="SAM" id="Phobius"/>
    </source>
</evidence>
<accession>A0ABV5YZS9</accession>
<feature type="transmembrane region" description="Helical" evidence="1">
    <location>
        <begin position="69"/>
        <end position="87"/>
    </location>
</feature>
<sequence length="155" mass="15726">MSWLRRMFAESEGRAAPFYGLATAIGVTTPLAIGALAGHAADSVPAGLGAFYVAFAGPRGPYGARARSMLVAVAVVTVFTWFGGLLAGRPVLATLLVPFVAAAGAALPWPGPTAALCTLIAAVRPPTSPVFVNGVLEAAGGLWVSVLLLAPWIID</sequence>
<keyword evidence="1" id="KW-0812">Transmembrane</keyword>
<dbReference type="RefSeq" id="WP_378213815.1">
    <property type="nucleotide sequence ID" value="NZ_JBHLZP010001174.1"/>
</dbReference>
<feature type="transmembrane region" description="Helical" evidence="1">
    <location>
        <begin position="99"/>
        <end position="123"/>
    </location>
</feature>
<protein>
    <recommendedName>
        <fullName evidence="4">FUSC family protein</fullName>
    </recommendedName>
</protein>
<name>A0ABV5YZS9_9ACTN</name>
<organism evidence="2 3">
    <name type="scientific">Actinoallomurus acaciae</name>
    <dbReference type="NCBI Taxonomy" id="502577"/>
    <lineage>
        <taxon>Bacteria</taxon>
        <taxon>Bacillati</taxon>
        <taxon>Actinomycetota</taxon>
        <taxon>Actinomycetes</taxon>
        <taxon>Streptosporangiales</taxon>
        <taxon>Thermomonosporaceae</taxon>
        <taxon>Actinoallomurus</taxon>
    </lineage>
</organism>
<comment type="caution">
    <text evidence="2">The sequence shown here is derived from an EMBL/GenBank/DDBJ whole genome shotgun (WGS) entry which is preliminary data.</text>
</comment>
<proteinExistence type="predicted"/>
<dbReference type="Proteomes" id="UP001589627">
    <property type="component" value="Unassembled WGS sequence"/>
</dbReference>